<dbReference type="AlphaFoldDB" id="A0A914RKN3"/>
<organism evidence="1 2">
    <name type="scientific">Parascaris equorum</name>
    <name type="common">Equine roundworm</name>
    <dbReference type="NCBI Taxonomy" id="6256"/>
    <lineage>
        <taxon>Eukaryota</taxon>
        <taxon>Metazoa</taxon>
        <taxon>Ecdysozoa</taxon>
        <taxon>Nematoda</taxon>
        <taxon>Chromadorea</taxon>
        <taxon>Rhabditida</taxon>
        <taxon>Spirurina</taxon>
        <taxon>Ascaridomorpha</taxon>
        <taxon>Ascaridoidea</taxon>
        <taxon>Ascarididae</taxon>
        <taxon>Parascaris</taxon>
    </lineage>
</organism>
<dbReference type="WBParaSite" id="PEQ_0000534701-mRNA-1">
    <property type="protein sequence ID" value="PEQ_0000534701-mRNA-1"/>
    <property type="gene ID" value="PEQ_0000534701"/>
</dbReference>
<evidence type="ECO:0000313" key="1">
    <source>
        <dbReference type="Proteomes" id="UP000887564"/>
    </source>
</evidence>
<keyword evidence="1" id="KW-1185">Reference proteome</keyword>
<reference evidence="2" key="1">
    <citation type="submission" date="2022-11" db="UniProtKB">
        <authorList>
            <consortium name="WormBaseParasite"/>
        </authorList>
    </citation>
    <scope>IDENTIFICATION</scope>
</reference>
<name>A0A914RKN3_PAREQ</name>
<accession>A0A914RKN3</accession>
<protein>
    <submittedName>
        <fullName evidence="2">Uncharacterized protein</fullName>
    </submittedName>
</protein>
<sequence length="118" mass="13289">MGLPVGYIMEEDFAANCLNMTSKGKLYRRADVLLGKCDDTPTVVEAVQFHGVHFTKNDALVKEIAYLYKSSSLAELIKNSNLACKHLQVSIVLFYGFCFSAFSTTTIEDYISIYTRRK</sequence>
<proteinExistence type="predicted"/>
<evidence type="ECO:0000313" key="2">
    <source>
        <dbReference type="WBParaSite" id="PEQ_0000534701-mRNA-1"/>
    </source>
</evidence>
<dbReference type="Proteomes" id="UP000887564">
    <property type="component" value="Unplaced"/>
</dbReference>